<protein>
    <recommendedName>
        <fullName evidence="4">Calpain catalytic domain-containing protein</fullName>
    </recommendedName>
</protein>
<accession>A0A6A5HBE5</accession>
<comment type="caution">
    <text evidence="3">Lacks conserved residue(s) required for the propagation of feature annotation.</text>
</comment>
<dbReference type="KEGG" id="crq:GCK72_003718"/>
<dbReference type="SMART" id="SM00230">
    <property type="entry name" value="CysPc"/>
    <property type="match status" value="1"/>
</dbReference>
<dbReference type="AlphaFoldDB" id="A0A6A5HBE5"/>
<dbReference type="GO" id="GO:0004198">
    <property type="term" value="F:calcium-dependent cysteine-type endopeptidase activity"/>
    <property type="evidence" value="ECO:0007669"/>
    <property type="project" value="InterPro"/>
</dbReference>
<comment type="caution">
    <text evidence="5">The sequence shown here is derived from an EMBL/GenBank/DDBJ whole genome shotgun (WGS) entry which is preliminary data.</text>
</comment>
<dbReference type="InterPro" id="IPR038765">
    <property type="entry name" value="Papain-like_cys_pep_sf"/>
</dbReference>
<dbReference type="GO" id="GO:0006508">
    <property type="term" value="P:proteolysis"/>
    <property type="evidence" value="ECO:0007669"/>
    <property type="project" value="InterPro"/>
</dbReference>
<dbReference type="Pfam" id="PF00648">
    <property type="entry name" value="Peptidase_C2"/>
    <property type="match status" value="1"/>
</dbReference>
<comment type="similarity">
    <text evidence="1">Belongs to the peptidase C2 family.</text>
</comment>
<gene>
    <name evidence="5" type="ORF">GCK72_003718</name>
</gene>
<dbReference type="InterPro" id="IPR001300">
    <property type="entry name" value="Peptidase_C2_calpain_cat"/>
</dbReference>
<dbReference type="InterPro" id="IPR022684">
    <property type="entry name" value="Calpain_cysteine_protease"/>
</dbReference>
<evidence type="ECO:0000256" key="1">
    <source>
        <dbReference type="ARBA" id="ARBA00007623"/>
    </source>
</evidence>
<sequence length="471" mass="54624">MSYTGDFDKNSEQNRIDSIQAKFLHEDLEEDELKYQTALKHCQKSNTTFWDGEYEVLGDNVLIRGKKKFNLKLVQPNFQNWELWNTCPYRVYQNGLGNCGLIASLAAISIHEGLIESLFRDFKINDYGVYQVKLCVDGEWENFIIDDWMPSTKKNLKGVMSKSEFGQNLLWAALIEKAIAKLYNGYANLEFFNSTTALRTTTGAPVKPFQINDFRGKTNQLWEMLMKSRVIEINVPKDCDICVSALKPSYQKLQYHTWISIHRVNSRNPCVPEEIMFCEPIYESSEDISLPPGDYMIYVSNFFESFKKDERNVVIHSSIPISAKLESWSPEVLVDVYQRIMGEKGKETLEQRERDVSIKKYLGDNFVMVMAENYTDDKYLHVHTFCSKVKTSWLSRGDVYNHNYGDVIPPRSRQILITMCRNEYSTQKGFPMAIDYYLSDENVTVLGMLNRASHIPSLRPTDYIHQIAKID</sequence>
<dbReference type="GeneID" id="9806923"/>
<dbReference type="PRINTS" id="PR00704">
    <property type="entry name" value="CALPAIN"/>
</dbReference>
<evidence type="ECO:0000313" key="6">
    <source>
        <dbReference type="Proteomes" id="UP000483820"/>
    </source>
</evidence>
<dbReference type="SUPFAM" id="SSF54001">
    <property type="entry name" value="Cysteine proteinases"/>
    <property type="match status" value="1"/>
</dbReference>
<evidence type="ECO:0000256" key="2">
    <source>
        <dbReference type="PIRSR" id="PIRSR622684-1"/>
    </source>
</evidence>
<evidence type="ECO:0000259" key="4">
    <source>
        <dbReference type="PROSITE" id="PS50203"/>
    </source>
</evidence>
<dbReference type="RefSeq" id="XP_053588405.1">
    <property type="nucleotide sequence ID" value="XM_053724211.1"/>
</dbReference>
<organism evidence="5 6">
    <name type="scientific">Caenorhabditis remanei</name>
    <name type="common">Caenorhabditis vulgaris</name>
    <dbReference type="NCBI Taxonomy" id="31234"/>
    <lineage>
        <taxon>Eukaryota</taxon>
        <taxon>Metazoa</taxon>
        <taxon>Ecdysozoa</taxon>
        <taxon>Nematoda</taxon>
        <taxon>Chromadorea</taxon>
        <taxon>Rhabditida</taxon>
        <taxon>Rhabditina</taxon>
        <taxon>Rhabditomorpha</taxon>
        <taxon>Rhabditoidea</taxon>
        <taxon>Rhabditidae</taxon>
        <taxon>Peloderinae</taxon>
        <taxon>Caenorhabditis</taxon>
    </lineage>
</organism>
<evidence type="ECO:0000313" key="5">
    <source>
        <dbReference type="EMBL" id="KAF1763773.1"/>
    </source>
</evidence>
<feature type="active site" evidence="2">
    <location>
        <position position="99"/>
    </location>
</feature>
<dbReference type="GO" id="GO:0005737">
    <property type="term" value="C:cytoplasm"/>
    <property type="evidence" value="ECO:0007669"/>
    <property type="project" value="TreeGrafter"/>
</dbReference>
<dbReference type="PANTHER" id="PTHR10183:SF382">
    <property type="entry name" value="CALPAIN-15"/>
    <property type="match status" value="1"/>
</dbReference>
<dbReference type="Proteomes" id="UP000483820">
    <property type="component" value="Chromosome II"/>
</dbReference>
<dbReference type="PANTHER" id="PTHR10183">
    <property type="entry name" value="CALPAIN"/>
    <property type="match status" value="1"/>
</dbReference>
<dbReference type="PROSITE" id="PS50203">
    <property type="entry name" value="CALPAIN_CAT"/>
    <property type="match status" value="1"/>
</dbReference>
<feature type="domain" description="Calpain catalytic" evidence="4">
    <location>
        <begin position="29"/>
        <end position="229"/>
    </location>
</feature>
<evidence type="ECO:0000256" key="3">
    <source>
        <dbReference type="PROSITE-ProRule" id="PRU00239"/>
    </source>
</evidence>
<proteinExistence type="inferred from homology"/>
<dbReference type="EMBL" id="WUAV01000002">
    <property type="protein sequence ID" value="KAF1763773.1"/>
    <property type="molecule type" value="Genomic_DNA"/>
</dbReference>
<reference evidence="5 6" key="1">
    <citation type="submission" date="2019-12" db="EMBL/GenBank/DDBJ databases">
        <title>Chromosome-level assembly of the Caenorhabditis remanei genome.</title>
        <authorList>
            <person name="Teterina A.A."/>
            <person name="Willis J.H."/>
            <person name="Phillips P.C."/>
        </authorList>
    </citation>
    <scope>NUCLEOTIDE SEQUENCE [LARGE SCALE GENOMIC DNA]</scope>
    <source>
        <strain evidence="5 6">PX506</strain>
        <tissue evidence="5">Whole organism</tissue>
    </source>
</reference>
<name>A0A6A5HBE5_CAERE</name>
<dbReference type="CTD" id="9806923"/>